<dbReference type="Gene3D" id="3.40.50.300">
    <property type="entry name" value="P-loop containing nucleotide triphosphate hydrolases"/>
    <property type="match status" value="1"/>
</dbReference>
<accession>A0ABU5I2N8</accession>
<gene>
    <name evidence="1" type="ORF">U0C82_09670</name>
</gene>
<sequence>MREDRIQEIKAAYRDRFLPGKDDVWLSSYLAAVEHSRNASESEFKSEDHQRRLWEVDGVAGIGPGSSVVVTGAYTDLAIVNALWELRQWRAPDDILARARALDAEFEKILALVSPRHNQRRPSARLARIFAVLRPRDTLCLLDSYRTNRFRQWLEETSNKLGFIGQHVIARQALREALGPETSSRNDVLYSQFAWFVWDHILSPPDSDAATNPIETGGKATDIPKLALLPATVQRKGINFLSNNLDLLLSVIRAAENGNDRESLLQQIAEEAPALSQGSRVNLLSQAPSLGLLSVEGGTYRPTAAGRSLLEGEPPSEVFTPVMVRTVFGFGQILDDLGRLGTLTRSQIATACRSYYPRWTTDFAPNQLISWMKVLGLVAIEGAGSQAKVSLTETGEYWRSGLPSDMKLPELLLSDQRPDEKVTVEEENQGGVASSDILPDVAFDDLLRHFRNDEQLKPLVFSDSQIHLIHAAFLAAQGKRFVLLAGLSGTGKTSMARGYAKAYCEALGLSYQAHYEQVAVWPDWTDPSGLLGYVNPLANPPIFQETRTLRLLLAAANNPDRPYFLCLDEMNLARVEHYFAPFLSAMEGRDGKLTIHTGRDPVDVIPPYIIWPPNLFIFGTVNMDETTYPFSDKVLDRAFTFEFWEVDLEQWASTAIATGKGADALNYVLPVLGSLTDALMPARRHFGYRTCDEVLGFVSAFPESARSTGLDAAVLAKILPKIRGDSAGALPIAIKTAIEVLEAHKLTMSADKLRQMQASLQEMGTVRFWY</sequence>
<dbReference type="RefSeq" id="WP_322186848.1">
    <property type="nucleotide sequence ID" value="NZ_JAXLPB010000002.1"/>
</dbReference>
<evidence type="ECO:0000313" key="1">
    <source>
        <dbReference type="EMBL" id="MDY8109407.1"/>
    </source>
</evidence>
<evidence type="ECO:0000313" key="2">
    <source>
        <dbReference type="Proteomes" id="UP001294412"/>
    </source>
</evidence>
<reference evidence="1 2" key="1">
    <citation type="submission" date="2023-12" db="EMBL/GenBank/DDBJ databases">
        <title>Description of Novel Strain Fulvimarina sp. 2208YS6-2-32 isolated from Uroteuthis (Photololigo) edulis.</title>
        <authorList>
            <person name="Park J.-S."/>
        </authorList>
    </citation>
    <scope>NUCLEOTIDE SEQUENCE [LARGE SCALE GENOMIC DNA]</scope>
    <source>
        <strain evidence="1 2">2208YS6-2-32</strain>
    </source>
</reference>
<keyword evidence="2" id="KW-1185">Reference proteome</keyword>
<name>A0ABU5I2N8_9HYPH</name>
<evidence type="ECO:0008006" key="3">
    <source>
        <dbReference type="Google" id="ProtNLM"/>
    </source>
</evidence>
<dbReference type="SUPFAM" id="SSF52540">
    <property type="entry name" value="P-loop containing nucleoside triphosphate hydrolases"/>
    <property type="match status" value="1"/>
</dbReference>
<organism evidence="1 2">
    <name type="scientific">Fulvimarina uroteuthidis</name>
    <dbReference type="NCBI Taxonomy" id="3098149"/>
    <lineage>
        <taxon>Bacteria</taxon>
        <taxon>Pseudomonadati</taxon>
        <taxon>Pseudomonadota</taxon>
        <taxon>Alphaproteobacteria</taxon>
        <taxon>Hyphomicrobiales</taxon>
        <taxon>Aurantimonadaceae</taxon>
        <taxon>Fulvimarina</taxon>
    </lineage>
</organism>
<proteinExistence type="predicted"/>
<dbReference type="EMBL" id="JAXLPB010000002">
    <property type="protein sequence ID" value="MDY8109407.1"/>
    <property type="molecule type" value="Genomic_DNA"/>
</dbReference>
<dbReference type="InterPro" id="IPR027417">
    <property type="entry name" value="P-loop_NTPase"/>
</dbReference>
<dbReference type="Proteomes" id="UP001294412">
    <property type="component" value="Unassembled WGS sequence"/>
</dbReference>
<comment type="caution">
    <text evidence="1">The sequence shown here is derived from an EMBL/GenBank/DDBJ whole genome shotgun (WGS) entry which is preliminary data.</text>
</comment>
<protein>
    <recommendedName>
        <fullName evidence="3">AAA+ ATPase domain-containing protein</fullName>
    </recommendedName>
</protein>